<evidence type="ECO:0000313" key="3">
    <source>
        <dbReference type="Proteomes" id="UP000269396"/>
    </source>
</evidence>
<accession>A0A183NWS2</accession>
<evidence type="ECO:0000256" key="1">
    <source>
        <dbReference type="SAM" id="MobiDB-lite"/>
    </source>
</evidence>
<sequence length="207" mass="23278">MVKEKLQKKYAPYGFWITCGKLSNFTRYNPVIINRNINTSTNNNKNNTPPPPTNISSTSHAKSSNPLNTTISINIQAISKTIQRAKLEKVDYKQSRTKSKWGIINLSACNNIHSDILIDLNTSGSKTPNINCDIYTQKFNITQNSNEKHTGNMEKIFMENETDNKDLQLSVNLRPPEPVGCQLLQMNSAPGKFNIIHNSIKGILDTK</sequence>
<name>A0A183NWS2_9TREM</name>
<protein>
    <submittedName>
        <fullName evidence="2">Uncharacterized protein</fullName>
    </submittedName>
</protein>
<dbReference type="Proteomes" id="UP000269396">
    <property type="component" value="Unassembled WGS sequence"/>
</dbReference>
<proteinExistence type="predicted"/>
<dbReference type="AlphaFoldDB" id="A0A183NWS2"/>
<keyword evidence="3" id="KW-1185">Reference proteome</keyword>
<dbReference type="EMBL" id="UZAL01027657">
    <property type="protein sequence ID" value="VDP34496.1"/>
    <property type="molecule type" value="Genomic_DNA"/>
</dbReference>
<feature type="region of interest" description="Disordered" evidence="1">
    <location>
        <begin position="37"/>
        <end position="66"/>
    </location>
</feature>
<reference evidence="2 3" key="1">
    <citation type="submission" date="2018-11" db="EMBL/GenBank/DDBJ databases">
        <authorList>
            <consortium name="Pathogen Informatics"/>
        </authorList>
    </citation>
    <scope>NUCLEOTIDE SEQUENCE [LARGE SCALE GENOMIC DNA]</scope>
    <source>
        <strain>Denwood</strain>
        <strain evidence="3">Zambia</strain>
    </source>
</reference>
<feature type="compositionally biased region" description="Low complexity" evidence="1">
    <location>
        <begin position="37"/>
        <end position="47"/>
    </location>
</feature>
<organism evidence="2 3">
    <name type="scientific">Schistosoma mattheei</name>
    <dbReference type="NCBI Taxonomy" id="31246"/>
    <lineage>
        <taxon>Eukaryota</taxon>
        <taxon>Metazoa</taxon>
        <taxon>Spiralia</taxon>
        <taxon>Lophotrochozoa</taxon>
        <taxon>Platyhelminthes</taxon>
        <taxon>Trematoda</taxon>
        <taxon>Digenea</taxon>
        <taxon>Strigeidida</taxon>
        <taxon>Schistosomatoidea</taxon>
        <taxon>Schistosomatidae</taxon>
        <taxon>Schistosoma</taxon>
    </lineage>
</organism>
<evidence type="ECO:0000313" key="2">
    <source>
        <dbReference type="EMBL" id="VDP34496.1"/>
    </source>
</evidence>
<gene>
    <name evidence="2" type="ORF">SMTD_LOCUS6558</name>
</gene>